<comment type="function">
    <text evidence="6">This is 1 of the proteins that bind and probably mediate the attachment of the 5S RNA into the large ribosomal subunit, where it forms part of the central protuberance. In the 70S ribosome it contacts protein S13 of the 30S subunit (bridge B1b), connecting the 2 subunits; this bridge is implicated in subunit movement. Contacts the P site tRNA; the 5S rRNA and some of its associated proteins might help stabilize positioning of ribosome-bound tRNAs.</text>
</comment>
<name>A0A1W1X4B1_9BACT</name>
<dbReference type="InterPro" id="IPR031309">
    <property type="entry name" value="Ribosomal_uL5_C"/>
</dbReference>
<evidence type="ECO:0000313" key="13">
    <source>
        <dbReference type="Proteomes" id="UP000217033"/>
    </source>
</evidence>
<dbReference type="FunFam" id="3.30.1440.10:FF:000001">
    <property type="entry name" value="50S ribosomal protein L5"/>
    <property type="match status" value="1"/>
</dbReference>
<dbReference type="Proteomes" id="UP000217033">
    <property type="component" value="Unassembled WGS sequence"/>
</dbReference>
<accession>A0A1W1X4B1</accession>
<keyword evidence="3 6" id="KW-0687">Ribonucleoprotein</keyword>
<protein>
    <recommendedName>
        <fullName evidence="4 6">Large ribosomal subunit protein uL5</fullName>
    </recommendedName>
</protein>
<sequence>MSLLKTRYEKDVKAALLKKFNYKSVMQIPRIEKVVLNMTAGRDVNDTKSVDAVIDELALIANQRPAYTVAKKSLASFKLREGMRMGGKVTLRRDQMWDFLDKLVTVAIPRIRDFRGLNTKAFDNSGNYSLGISEHLIFPEIEFDKIKKIRGLDVIIVTSAKTSEESLELLKAIGLPFAKGAN</sequence>
<dbReference type="EMBL" id="NQNY01000002">
    <property type="protein sequence ID" value="PAK21668.1"/>
    <property type="molecule type" value="Genomic_DNA"/>
</dbReference>
<dbReference type="GO" id="GO:1990904">
    <property type="term" value="C:ribonucleoprotein complex"/>
    <property type="evidence" value="ECO:0007669"/>
    <property type="project" value="UniProtKB-KW"/>
</dbReference>
<evidence type="ECO:0000313" key="10">
    <source>
        <dbReference type="EMBL" id="PAF55395.1"/>
    </source>
</evidence>
<dbReference type="Proteomes" id="UP000216943">
    <property type="component" value="Unassembled WGS sequence"/>
</dbReference>
<dbReference type="EMBL" id="NQMN01000001">
    <property type="protein sequence ID" value="PAF55395.1"/>
    <property type="molecule type" value="Genomic_DNA"/>
</dbReference>
<evidence type="ECO:0000256" key="5">
    <source>
        <dbReference type="ARBA" id="ARBA00058604"/>
    </source>
</evidence>
<organism evidence="11 12">
    <name type="scientific">Mycoplasmopsis agassizii</name>
    <dbReference type="NCBI Taxonomy" id="33922"/>
    <lineage>
        <taxon>Bacteria</taxon>
        <taxon>Bacillati</taxon>
        <taxon>Mycoplasmatota</taxon>
        <taxon>Mycoplasmoidales</taxon>
        <taxon>Metamycoplasmataceae</taxon>
        <taxon>Mycoplasmopsis</taxon>
    </lineage>
</organism>
<dbReference type="InterPro" id="IPR020930">
    <property type="entry name" value="Ribosomal_uL5_bac-type"/>
</dbReference>
<evidence type="ECO:0000256" key="6">
    <source>
        <dbReference type="HAMAP-Rule" id="MF_01333"/>
    </source>
</evidence>
<keyword evidence="2 6" id="KW-0689">Ribosomal protein</keyword>
<evidence type="ECO:0000313" key="12">
    <source>
        <dbReference type="Proteomes" id="UP000216943"/>
    </source>
</evidence>
<dbReference type="GO" id="GO:0000049">
    <property type="term" value="F:tRNA binding"/>
    <property type="evidence" value="ECO:0007669"/>
    <property type="project" value="UniProtKB-UniRule"/>
</dbReference>
<dbReference type="Gene3D" id="3.30.1440.10">
    <property type="match status" value="1"/>
</dbReference>
<feature type="domain" description="Large ribosomal subunit protein uL5 N-terminal" evidence="8">
    <location>
        <begin position="24"/>
        <end position="80"/>
    </location>
</feature>
<reference evidence="11" key="1">
    <citation type="submission" date="2017-08" db="EMBL/GenBank/DDBJ databases">
        <authorList>
            <person name="de Groot N.N."/>
        </authorList>
    </citation>
    <scope>NUCLEOTIDE SEQUENCE [LARGE SCALE GENOMIC DNA]</scope>
    <source>
        <strain evidence="11">723</strain>
    </source>
</reference>
<dbReference type="OrthoDB" id="9806626at2"/>
<feature type="domain" description="Large ribosomal subunit protein uL5 C-terminal" evidence="9">
    <location>
        <begin position="85"/>
        <end position="177"/>
    </location>
</feature>
<evidence type="ECO:0000313" key="11">
    <source>
        <dbReference type="EMBL" id="PAK21668.1"/>
    </source>
</evidence>
<evidence type="ECO:0000256" key="4">
    <source>
        <dbReference type="ARBA" id="ARBA00035245"/>
    </source>
</evidence>
<dbReference type="GO" id="GO:0019843">
    <property type="term" value="F:rRNA binding"/>
    <property type="evidence" value="ECO:0007669"/>
    <property type="project" value="UniProtKB-UniRule"/>
</dbReference>
<reference evidence="12 13" key="2">
    <citation type="submission" date="2017-08" db="EMBL/GenBank/DDBJ databases">
        <authorList>
            <person name="Alvarez-Ponce D."/>
            <person name="Weitzman C.L."/>
            <person name="Tillett R.L."/>
            <person name="Sandmeier F.C."/>
            <person name="Tracy C.R."/>
        </authorList>
    </citation>
    <scope>NUCLEOTIDE SEQUENCE [LARGE SCALE GENOMIC DNA]</scope>
    <source>
        <strain evidence="12">723</strain>
        <strain evidence="10 13">PS6</strain>
    </source>
</reference>
<dbReference type="InterPro" id="IPR031310">
    <property type="entry name" value="Ribosomal_uL5_N"/>
</dbReference>
<comment type="caution">
    <text evidence="11">The sequence shown here is derived from an EMBL/GenBank/DDBJ whole genome shotgun (WGS) entry which is preliminary data.</text>
</comment>
<dbReference type="InterPro" id="IPR002132">
    <property type="entry name" value="Ribosomal_uL5"/>
</dbReference>
<evidence type="ECO:0000256" key="7">
    <source>
        <dbReference type="RuleBase" id="RU003930"/>
    </source>
</evidence>
<comment type="subunit">
    <text evidence="6">Part of the 50S ribosomal subunit; part of the 5S rRNA/L5/L18/L25 subcomplex. Contacts the 5S rRNA and the P site tRNA. Forms a bridge to the 30S subunit in the 70S ribosome.</text>
</comment>
<evidence type="ECO:0000256" key="3">
    <source>
        <dbReference type="ARBA" id="ARBA00023274"/>
    </source>
</evidence>
<keyword evidence="6" id="KW-0820">tRNA-binding</keyword>
<comment type="similarity">
    <text evidence="1 6 7">Belongs to the universal ribosomal protein uL5 family.</text>
</comment>
<dbReference type="GO" id="GO:0005840">
    <property type="term" value="C:ribosome"/>
    <property type="evidence" value="ECO:0007669"/>
    <property type="project" value="UniProtKB-KW"/>
</dbReference>
<dbReference type="HAMAP" id="MF_01333_B">
    <property type="entry name" value="Ribosomal_uL5_B"/>
    <property type="match status" value="1"/>
</dbReference>
<evidence type="ECO:0000259" key="9">
    <source>
        <dbReference type="Pfam" id="PF00673"/>
    </source>
</evidence>
<evidence type="ECO:0000256" key="2">
    <source>
        <dbReference type="ARBA" id="ARBA00022980"/>
    </source>
</evidence>
<dbReference type="InterPro" id="IPR022803">
    <property type="entry name" value="Ribosomal_uL5_dom_sf"/>
</dbReference>
<keyword evidence="6" id="KW-0694">RNA-binding</keyword>
<gene>
    <name evidence="6" type="primary">rplE</name>
    <name evidence="10" type="ORF">CJF60_01750</name>
    <name evidence="11" type="ORF">CJJ23_00845</name>
</gene>
<dbReference type="AlphaFoldDB" id="A0A1W1X4B1"/>
<dbReference type="GO" id="GO:0003735">
    <property type="term" value="F:structural constituent of ribosome"/>
    <property type="evidence" value="ECO:0007669"/>
    <property type="project" value="InterPro"/>
</dbReference>
<dbReference type="Pfam" id="PF00281">
    <property type="entry name" value="Ribosomal_L5"/>
    <property type="match status" value="1"/>
</dbReference>
<keyword evidence="13" id="KW-1185">Reference proteome</keyword>
<dbReference type="SUPFAM" id="SSF55282">
    <property type="entry name" value="RL5-like"/>
    <property type="match status" value="1"/>
</dbReference>
<dbReference type="Pfam" id="PF00673">
    <property type="entry name" value="Ribosomal_L5_C"/>
    <property type="match status" value="1"/>
</dbReference>
<dbReference type="PANTHER" id="PTHR11994">
    <property type="entry name" value="60S RIBOSOMAL PROTEIN L11-RELATED"/>
    <property type="match status" value="1"/>
</dbReference>
<evidence type="ECO:0000256" key="1">
    <source>
        <dbReference type="ARBA" id="ARBA00008553"/>
    </source>
</evidence>
<dbReference type="RefSeq" id="WP_084232395.1">
    <property type="nucleotide sequence ID" value="NZ_CP166874.1"/>
</dbReference>
<dbReference type="GO" id="GO:0006412">
    <property type="term" value="P:translation"/>
    <property type="evidence" value="ECO:0007669"/>
    <property type="project" value="UniProtKB-UniRule"/>
</dbReference>
<dbReference type="PIRSF" id="PIRSF002161">
    <property type="entry name" value="Ribosomal_L5"/>
    <property type="match status" value="1"/>
</dbReference>
<comment type="function">
    <text evidence="5">This is one of the proteins that bind and probably mediate the attachment of the 5S RNA into the large ribosomal subunit, where it forms part of the central protuberance. In the 70S ribosome it contacts protein S13 of the 30S subunit (bridge B1b), connecting the 2 subunits; this bridge is implicated in subunit movement. Contacts the P site tRNA; the 5S rRNA and some of its associated proteins might help stabilize positioning of ribosome-bound tRNAs.</text>
</comment>
<proteinExistence type="inferred from homology"/>
<dbReference type="STRING" id="33922.SAMN02745179_00632"/>
<keyword evidence="6" id="KW-0699">rRNA-binding</keyword>
<evidence type="ECO:0000259" key="8">
    <source>
        <dbReference type="Pfam" id="PF00281"/>
    </source>
</evidence>
<dbReference type="NCBIfam" id="NF000585">
    <property type="entry name" value="PRK00010.1"/>
    <property type="match status" value="1"/>
</dbReference>